<reference evidence="1 2" key="1">
    <citation type="submission" date="2016-05" db="EMBL/GenBank/DDBJ databases">
        <title>Draft Genome Sequence of Algibacter sp. Strain SK-16 Isolated from the Surface Water of Aburatsubo Inlet.</title>
        <authorList>
            <person name="Wong S.-K."/>
            <person name="Yoshizawa S."/>
            <person name="Nakajima Y."/>
            <person name="Ogura Y."/>
            <person name="Tetsuya H."/>
            <person name="Hamasaki K."/>
        </authorList>
    </citation>
    <scope>NUCLEOTIDE SEQUENCE [LARGE SCALE GENOMIC DNA]</scope>
    <source>
        <strain evidence="1 2">SK-16</strain>
    </source>
</reference>
<dbReference type="Gene3D" id="2.60.40.10">
    <property type="entry name" value="Immunoglobulins"/>
    <property type="match status" value="2"/>
</dbReference>
<dbReference type="PROSITE" id="PS51257">
    <property type="entry name" value="PROKAR_LIPOPROTEIN"/>
    <property type="match status" value="1"/>
</dbReference>
<dbReference type="InterPro" id="IPR013783">
    <property type="entry name" value="Ig-like_fold"/>
</dbReference>
<proteinExistence type="predicted"/>
<name>A0A1E5T9H5_9FLAO</name>
<dbReference type="AlphaFoldDB" id="A0A1E5T9H5"/>
<gene>
    <name evidence="1" type="ORF">A8C32_16385</name>
</gene>
<protein>
    <recommendedName>
        <fullName evidence="3">Fibronectin type-III domain-containing protein</fullName>
    </recommendedName>
</protein>
<evidence type="ECO:0000313" key="2">
    <source>
        <dbReference type="Proteomes" id="UP000095713"/>
    </source>
</evidence>
<evidence type="ECO:0000313" key="1">
    <source>
        <dbReference type="EMBL" id="OEK08033.1"/>
    </source>
</evidence>
<sequence>MTKILIFIGLGLLLFSCGGGDSSEGTKNNVPSSPALMDPTNNLLCIDNDLTFTWGASADQDGDAIKYLLEIATDNQFAEIAHSFGDLNATTKAVLLEKGKAFYWRVKAKDKEGESDYSNVYQLYTEGEGEVNHLPFSPTLVTPVNDENVSNTSVVLAWGARDVDTDDVLTYDVYLDSNASPTTQLLINHSSKNYTVSLVAGTTYYWKVIVKDDKGGKTIGQVWSFSVN</sequence>
<dbReference type="STRING" id="1849968.A8C32_16385"/>
<accession>A0A1E5T9H5</accession>
<keyword evidence="2" id="KW-1185">Reference proteome</keyword>
<dbReference type="InterPro" id="IPR036116">
    <property type="entry name" value="FN3_sf"/>
</dbReference>
<organism evidence="1 2">
    <name type="scientific">Flavivirga aquatica</name>
    <dbReference type="NCBI Taxonomy" id="1849968"/>
    <lineage>
        <taxon>Bacteria</taxon>
        <taxon>Pseudomonadati</taxon>
        <taxon>Bacteroidota</taxon>
        <taxon>Flavobacteriia</taxon>
        <taxon>Flavobacteriales</taxon>
        <taxon>Flavobacteriaceae</taxon>
        <taxon>Flavivirga</taxon>
    </lineage>
</organism>
<dbReference type="RefSeq" id="WP_069830492.1">
    <property type="nucleotide sequence ID" value="NZ_MDJD01000043.1"/>
</dbReference>
<dbReference type="Proteomes" id="UP000095713">
    <property type="component" value="Unassembled WGS sequence"/>
</dbReference>
<evidence type="ECO:0008006" key="3">
    <source>
        <dbReference type="Google" id="ProtNLM"/>
    </source>
</evidence>
<comment type="caution">
    <text evidence="1">The sequence shown here is derived from an EMBL/GenBank/DDBJ whole genome shotgun (WGS) entry which is preliminary data.</text>
</comment>
<dbReference type="SUPFAM" id="SSF49265">
    <property type="entry name" value="Fibronectin type III"/>
    <property type="match status" value="1"/>
</dbReference>
<dbReference type="OrthoDB" id="789771at2"/>
<dbReference type="EMBL" id="MDJD01000043">
    <property type="protein sequence ID" value="OEK08033.1"/>
    <property type="molecule type" value="Genomic_DNA"/>
</dbReference>